<name>A0AAN9LME0_CANGL</name>
<keyword evidence="2" id="KW-1185">Reference proteome</keyword>
<organism evidence="1 2">
    <name type="scientific">Canavalia gladiata</name>
    <name type="common">Sword bean</name>
    <name type="synonym">Dolichos gladiatus</name>
    <dbReference type="NCBI Taxonomy" id="3824"/>
    <lineage>
        <taxon>Eukaryota</taxon>
        <taxon>Viridiplantae</taxon>
        <taxon>Streptophyta</taxon>
        <taxon>Embryophyta</taxon>
        <taxon>Tracheophyta</taxon>
        <taxon>Spermatophyta</taxon>
        <taxon>Magnoliopsida</taxon>
        <taxon>eudicotyledons</taxon>
        <taxon>Gunneridae</taxon>
        <taxon>Pentapetalae</taxon>
        <taxon>rosids</taxon>
        <taxon>fabids</taxon>
        <taxon>Fabales</taxon>
        <taxon>Fabaceae</taxon>
        <taxon>Papilionoideae</taxon>
        <taxon>50 kb inversion clade</taxon>
        <taxon>NPAAA clade</taxon>
        <taxon>indigoferoid/millettioid clade</taxon>
        <taxon>Phaseoleae</taxon>
        <taxon>Canavalia</taxon>
    </lineage>
</organism>
<dbReference type="Proteomes" id="UP001367508">
    <property type="component" value="Unassembled WGS sequence"/>
</dbReference>
<proteinExistence type="predicted"/>
<evidence type="ECO:0000313" key="1">
    <source>
        <dbReference type="EMBL" id="KAK7338611.1"/>
    </source>
</evidence>
<sequence>MNMDSCTFSTSNKLKEVLGRVKTEAGLEPLFVEHKSVYKESNGIDQMSARRDNHEPCKNMQKLNMKEGMGITKHTLAQNDTIPVLSWDHAHPIQHVRTYEGIFRKKNERRPPSKSHASVAYTLTFTHHLGQKTSFGLVLVTLQPSLVEAQRGNQLLLPKTSRAWSRT</sequence>
<comment type="caution">
    <text evidence="1">The sequence shown here is derived from an EMBL/GenBank/DDBJ whole genome shotgun (WGS) entry which is preliminary data.</text>
</comment>
<evidence type="ECO:0000313" key="2">
    <source>
        <dbReference type="Proteomes" id="UP001367508"/>
    </source>
</evidence>
<gene>
    <name evidence="1" type="ORF">VNO77_19230</name>
</gene>
<reference evidence="1 2" key="1">
    <citation type="submission" date="2024-01" db="EMBL/GenBank/DDBJ databases">
        <title>The genomes of 5 underutilized Papilionoideae crops provide insights into root nodulation and disease resistanc.</title>
        <authorList>
            <person name="Jiang F."/>
        </authorList>
    </citation>
    <scope>NUCLEOTIDE SEQUENCE [LARGE SCALE GENOMIC DNA]</scope>
    <source>
        <strain evidence="1">LVBAO_FW01</strain>
        <tissue evidence="1">Leaves</tissue>
    </source>
</reference>
<dbReference type="EMBL" id="JAYMYQ010000004">
    <property type="protein sequence ID" value="KAK7338611.1"/>
    <property type="molecule type" value="Genomic_DNA"/>
</dbReference>
<dbReference type="AlphaFoldDB" id="A0AAN9LME0"/>
<protein>
    <submittedName>
        <fullName evidence="1">Uncharacterized protein</fullName>
    </submittedName>
</protein>
<accession>A0AAN9LME0</accession>